<evidence type="ECO:0000313" key="1">
    <source>
        <dbReference type="EMBL" id="CAH1407855.1"/>
    </source>
</evidence>
<dbReference type="Proteomes" id="UP001152798">
    <property type="component" value="Chromosome 7"/>
</dbReference>
<sequence length="70" mass="8118">MTLSKAFLLSKRDRMTGLLSLMDLVKRRRDQFQRESYSIILQLMGFHVPLVRHITSQASYSPYSLARSNG</sequence>
<keyword evidence="2" id="KW-1185">Reference proteome</keyword>
<accession>A0A9P0HU58</accession>
<reference evidence="1" key="1">
    <citation type="submission" date="2022-01" db="EMBL/GenBank/DDBJ databases">
        <authorList>
            <person name="King R."/>
        </authorList>
    </citation>
    <scope>NUCLEOTIDE SEQUENCE</scope>
</reference>
<protein>
    <submittedName>
        <fullName evidence="1">Uncharacterized protein</fullName>
    </submittedName>
</protein>
<evidence type="ECO:0000313" key="2">
    <source>
        <dbReference type="Proteomes" id="UP001152798"/>
    </source>
</evidence>
<dbReference type="AlphaFoldDB" id="A0A9P0HU58"/>
<organism evidence="1 2">
    <name type="scientific">Nezara viridula</name>
    <name type="common">Southern green stink bug</name>
    <name type="synonym">Cimex viridulus</name>
    <dbReference type="NCBI Taxonomy" id="85310"/>
    <lineage>
        <taxon>Eukaryota</taxon>
        <taxon>Metazoa</taxon>
        <taxon>Ecdysozoa</taxon>
        <taxon>Arthropoda</taxon>
        <taxon>Hexapoda</taxon>
        <taxon>Insecta</taxon>
        <taxon>Pterygota</taxon>
        <taxon>Neoptera</taxon>
        <taxon>Paraneoptera</taxon>
        <taxon>Hemiptera</taxon>
        <taxon>Heteroptera</taxon>
        <taxon>Panheteroptera</taxon>
        <taxon>Pentatomomorpha</taxon>
        <taxon>Pentatomoidea</taxon>
        <taxon>Pentatomidae</taxon>
        <taxon>Pentatominae</taxon>
        <taxon>Nezara</taxon>
    </lineage>
</organism>
<dbReference type="EMBL" id="OV725083">
    <property type="protein sequence ID" value="CAH1407855.1"/>
    <property type="molecule type" value="Genomic_DNA"/>
</dbReference>
<name>A0A9P0HU58_NEZVI</name>
<proteinExistence type="predicted"/>
<gene>
    <name evidence="1" type="ORF">NEZAVI_LOCUS15487</name>
</gene>